<dbReference type="AlphaFoldDB" id="A0A498I5X5"/>
<evidence type="ECO:0000256" key="1">
    <source>
        <dbReference type="SAM" id="MobiDB-lite"/>
    </source>
</evidence>
<evidence type="ECO:0000313" key="3">
    <source>
        <dbReference type="Proteomes" id="UP000290289"/>
    </source>
</evidence>
<feature type="region of interest" description="Disordered" evidence="1">
    <location>
        <begin position="1"/>
        <end position="21"/>
    </location>
</feature>
<evidence type="ECO:0000313" key="2">
    <source>
        <dbReference type="EMBL" id="RXH77564.1"/>
    </source>
</evidence>
<dbReference type="Proteomes" id="UP000290289">
    <property type="component" value="Chromosome 14"/>
</dbReference>
<comment type="caution">
    <text evidence="2">The sequence shown here is derived from an EMBL/GenBank/DDBJ whole genome shotgun (WGS) entry which is preliminary data.</text>
</comment>
<gene>
    <name evidence="2" type="ORF">DVH24_039535</name>
</gene>
<name>A0A498I5X5_MALDO</name>
<protein>
    <submittedName>
        <fullName evidence="2">Uncharacterized protein</fullName>
    </submittedName>
</protein>
<organism evidence="2 3">
    <name type="scientific">Malus domestica</name>
    <name type="common">Apple</name>
    <name type="synonym">Pyrus malus</name>
    <dbReference type="NCBI Taxonomy" id="3750"/>
    <lineage>
        <taxon>Eukaryota</taxon>
        <taxon>Viridiplantae</taxon>
        <taxon>Streptophyta</taxon>
        <taxon>Embryophyta</taxon>
        <taxon>Tracheophyta</taxon>
        <taxon>Spermatophyta</taxon>
        <taxon>Magnoliopsida</taxon>
        <taxon>eudicotyledons</taxon>
        <taxon>Gunneridae</taxon>
        <taxon>Pentapetalae</taxon>
        <taxon>rosids</taxon>
        <taxon>fabids</taxon>
        <taxon>Rosales</taxon>
        <taxon>Rosaceae</taxon>
        <taxon>Amygdaloideae</taxon>
        <taxon>Maleae</taxon>
        <taxon>Malus</taxon>
    </lineage>
</organism>
<dbReference type="EMBL" id="RDQH01000340">
    <property type="protein sequence ID" value="RXH77564.1"/>
    <property type="molecule type" value="Genomic_DNA"/>
</dbReference>
<reference evidence="2 3" key="1">
    <citation type="submission" date="2018-10" db="EMBL/GenBank/DDBJ databases">
        <title>A high-quality apple genome assembly.</title>
        <authorList>
            <person name="Hu J."/>
        </authorList>
    </citation>
    <scope>NUCLEOTIDE SEQUENCE [LARGE SCALE GENOMIC DNA]</scope>
    <source>
        <strain evidence="3">cv. HFTH1</strain>
        <tissue evidence="2">Young leaf</tissue>
    </source>
</reference>
<proteinExistence type="predicted"/>
<accession>A0A498I5X5</accession>
<sequence>MVKDDDGIGVVGVNAKDDTTNSEFVDSDYSLEDDDCRAVVDTVVESVIGDAERGEGVGNQHLEKVIDARDVENVPLDYEKQDSNGMHRVGNQHLEEVIDARDVENVPLDYEKQDSNGMHSVDDSSSECDKKIMYPEFNEEVDRDDPRFEKGIEVQRCCIVERGSVFSLH</sequence>
<keyword evidence="3" id="KW-1185">Reference proteome</keyword>